<dbReference type="EMBL" id="CAJOBC010083897">
    <property type="protein sequence ID" value="CAF4308533.1"/>
    <property type="molecule type" value="Genomic_DNA"/>
</dbReference>
<reference evidence="2" key="1">
    <citation type="submission" date="2021-02" db="EMBL/GenBank/DDBJ databases">
        <authorList>
            <person name="Nowell W R."/>
        </authorList>
    </citation>
    <scope>NUCLEOTIDE SEQUENCE</scope>
</reference>
<name>A0A815N4T9_9BILA</name>
<keyword evidence="4" id="KW-1185">Reference proteome</keyword>
<dbReference type="EMBL" id="CAJNOQ010018464">
    <property type="protein sequence ID" value="CAF1429237.1"/>
    <property type="molecule type" value="Genomic_DNA"/>
</dbReference>
<accession>A0A815N4T9</accession>
<dbReference type="AlphaFoldDB" id="A0A815N4T9"/>
<dbReference type="Proteomes" id="UP000663829">
    <property type="component" value="Unassembled WGS sequence"/>
</dbReference>
<gene>
    <name evidence="2" type="ORF">GPM918_LOCUS33941</name>
    <name evidence="3" type="ORF">SRO942_LOCUS34635</name>
</gene>
<keyword evidence="1" id="KW-0175">Coiled coil</keyword>
<feature type="coiled-coil region" evidence="1">
    <location>
        <begin position="51"/>
        <end position="78"/>
    </location>
</feature>
<evidence type="ECO:0000256" key="1">
    <source>
        <dbReference type="SAM" id="Coils"/>
    </source>
</evidence>
<comment type="caution">
    <text evidence="2">The sequence shown here is derived from an EMBL/GenBank/DDBJ whole genome shotgun (WGS) entry which is preliminary data.</text>
</comment>
<evidence type="ECO:0000313" key="3">
    <source>
        <dbReference type="EMBL" id="CAF4308533.1"/>
    </source>
</evidence>
<sequence>MKINTCQNRKTVHPNDVRNIEDALQNLKRSISKLKPDTFNVDVKLPCEVHLDTALENIKQQQQLLNEKDKQIDHYRKTYIPISDKKKEFRAFFMKLGVSVLYDYVLVGDKVRINSNGFYKPNIHYKTGTIVAVKQQTIIVRWDNGIEIAYECDGKRHDLLWDITVPDITF</sequence>
<organism evidence="2 4">
    <name type="scientific">Didymodactylos carnosus</name>
    <dbReference type="NCBI Taxonomy" id="1234261"/>
    <lineage>
        <taxon>Eukaryota</taxon>
        <taxon>Metazoa</taxon>
        <taxon>Spiralia</taxon>
        <taxon>Gnathifera</taxon>
        <taxon>Rotifera</taxon>
        <taxon>Eurotatoria</taxon>
        <taxon>Bdelloidea</taxon>
        <taxon>Philodinida</taxon>
        <taxon>Philodinidae</taxon>
        <taxon>Didymodactylos</taxon>
    </lineage>
</organism>
<protein>
    <submittedName>
        <fullName evidence="2">Uncharacterized protein</fullName>
    </submittedName>
</protein>
<evidence type="ECO:0000313" key="2">
    <source>
        <dbReference type="EMBL" id="CAF1429237.1"/>
    </source>
</evidence>
<proteinExistence type="predicted"/>
<evidence type="ECO:0000313" key="4">
    <source>
        <dbReference type="Proteomes" id="UP000663829"/>
    </source>
</evidence>
<dbReference type="Proteomes" id="UP000681722">
    <property type="component" value="Unassembled WGS sequence"/>
</dbReference>